<evidence type="ECO:0000256" key="2">
    <source>
        <dbReference type="ARBA" id="ARBA00022741"/>
    </source>
</evidence>
<dbReference type="GO" id="GO:0009378">
    <property type="term" value="F:four-way junction helicase activity"/>
    <property type="evidence" value="ECO:0007669"/>
    <property type="project" value="TreeGrafter"/>
</dbReference>
<accession>A0A4Y9YF80</accession>
<evidence type="ECO:0000256" key="6">
    <source>
        <dbReference type="ARBA" id="ARBA00034617"/>
    </source>
</evidence>
<dbReference type="Pfam" id="PF00271">
    <property type="entry name" value="Helicase_C"/>
    <property type="match status" value="1"/>
</dbReference>
<dbReference type="InterPro" id="IPR027417">
    <property type="entry name" value="P-loop_NTPase"/>
</dbReference>
<comment type="catalytic activity">
    <reaction evidence="6">
        <text>Couples ATP hydrolysis with the unwinding of duplex DNA by translocating in the 3'-5' direction.</text>
        <dbReference type="EC" id="5.6.2.4"/>
    </reaction>
</comment>
<dbReference type="InterPro" id="IPR014001">
    <property type="entry name" value="Helicase_ATP-bd"/>
</dbReference>
<feature type="domain" description="Helicase ATP-binding" evidence="9">
    <location>
        <begin position="149"/>
        <end position="319"/>
    </location>
</feature>
<dbReference type="GO" id="GO:0005524">
    <property type="term" value="F:ATP binding"/>
    <property type="evidence" value="ECO:0007669"/>
    <property type="project" value="UniProtKB-KW"/>
</dbReference>
<feature type="compositionally biased region" description="Polar residues" evidence="8">
    <location>
        <begin position="31"/>
        <end position="45"/>
    </location>
</feature>
<feature type="region of interest" description="Disordered" evidence="8">
    <location>
        <begin position="92"/>
        <end position="123"/>
    </location>
</feature>
<evidence type="ECO:0000256" key="8">
    <source>
        <dbReference type="SAM" id="MobiDB-lite"/>
    </source>
</evidence>
<feature type="region of interest" description="Disordered" evidence="8">
    <location>
        <begin position="1"/>
        <end position="69"/>
    </location>
</feature>
<evidence type="ECO:0000259" key="10">
    <source>
        <dbReference type="PROSITE" id="PS51194"/>
    </source>
</evidence>
<dbReference type="PROSITE" id="PS51192">
    <property type="entry name" value="HELICASE_ATP_BIND_1"/>
    <property type="match status" value="1"/>
</dbReference>
<organism evidence="11 12">
    <name type="scientific">Rhodofomes roseus</name>
    <dbReference type="NCBI Taxonomy" id="34475"/>
    <lineage>
        <taxon>Eukaryota</taxon>
        <taxon>Fungi</taxon>
        <taxon>Dikarya</taxon>
        <taxon>Basidiomycota</taxon>
        <taxon>Agaricomycotina</taxon>
        <taxon>Agaricomycetes</taxon>
        <taxon>Polyporales</taxon>
        <taxon>Rhodofomes</taxon>
    </lineage>
</organism>
<evidence type="ECO:0000256" key="1">
    <source>
        <dbReference type="ARBA" id="ARBA00005446"/>
    </source>
</evidence>
<dbReference type="SUPFAM" id="SSF52540">
    <property type="entry name" value="P-loop containing nucleoside triphosphate hydrolases"/>
    <property type="match status" value="1"/>
</dbReference>
<dbReference type="SMART" id="SM00490">
    <property type="entry name" value="HELICc"/>
    <property type="match status" value="1"/>
</dbReference>
<dbReference type="EC" id="5.6.2.4" evidence="7"/>
<proteinExistence type="inferred from homology"/>
<dbReference type="GO" id="GO:0000724">
    <property type="term" value="P:double-strand break repair via homologous recombination"/>
    <property type="evidence" value="ECO:0007669"/>
    <property type="project" value="TreeGrafter"/>
</dbReference>
<evidence type="ECO:0000256" key="4">
    <source>
        <dbReference type="ARBA" id="ARBA00023125"/>
    </source>
</evidence>
<keyword evidence="4" id="KW-0238">DNA-binding</keyword>
<dbReference type="GO" id="GO:0005694">
    <property type="term" value="C:chromosome"/>
    <property type="evidence" value="ECO:0007669"/>
    <property type="project" value="TreeGrafter"/>
</dbReference>
<evidence type="ECO:0000256" key="3">
    <source>
        <dbReference type="ARBA" id="ARBA00022840"/>
    </source>
</evidence>
<dbReference type="AlphaFoldDB" id="A0A4Y9YF80"/>
<feature type="domain" description="Helicase C-terminal" evidence="10">
    <location>
        <begin position="354"/>
        <end position="506"/>
    </location>
</feature>
<evidence type="ECO:0000313" key="11">
    <source>
        <dbReference type="EMBL" id="TFY60363.1"/>
    </source>
</evidence>
<dbReference type="PANTHER" id="PTHR13710">
    <property type="entry name" value="DNA HELICASE RECQ FAMILY MEMBER"/>
    <property type="match status" value="1"/>
</dbReference>
<gene>
    <name evidence="11" type="ORF">EVJ58_g5193</name>
</gene>
<name>A0A4Y9YF80_9APHY</name>
<keyword evidence="3" id="KW-0067">ATP-binding</keyword>
<keyword evidence="2" id="KW-0547">Nucleotide-binding</keyword>
<evidence type="ECO:0000256" key="5">
    <source>
        <dbReference type="ARBA" id="ARBA00023235"/>
    </source>
</evidence>
<evidence type="ECO:0000256" key="7">
    <source>
        <dbReference type="ARBA" id="ARBA00034808"/>
    </source>
</evidence>
<evidence type="ECO:0000313" key="12">
    <source>
        <dbReference type="Proteomes" id="UP000298390"/>
    </source>
</evidence>
<dbReference type="PANTHER" id="PTHR13710:SF105">
    <property type="entry name" value="ATP-DEPENDENT DNA HELICASE Q1"/>
    <property type="match status" value="1"/>
</dbReference>
<dbReference type="GO" id="GO:0005737">
    <property type="term" value="C:cytoplasm"/>
    <property type="evidence" value="ECO:0007669"/>
    <property type="project" value="TreeGrafter"/>
</dbReference>
<dbReference type="Pfam" id="PF00270">
    <property type="entry name" value="DEAD"/>
    <property type="match status" value="1"/>
</dbReference>
<dbReference type="GO" id="GO:0043138">
    <property type="term" value="F:3'-5' DNA helicase activity"/>
    <property type="evidence" value="ECO:0007669"/>
    <property type="project" value="UniProtKB-EC"/>
</dbReference>
<keyword evidence="5" id="KW-0413">Isomerase</keyword>
<dbReference type="PROSITE" id="PS51194">
    <property type="entry name" value="HELICASE_CTER"/>
    <property type="match status" value="1"/>
</dbReference>
<dbReference type="GO" id="GO:0003677">
    <property type="term" value="F:DNA binding"/>
    <property type="evidence" value="ECO:0007669"/>
    <property type="project" value="UniProtKB-KW"/>
</dbReference>
<protein>
    <recommendedName>
        <fullName evidence="7">DNA 3'-5' helicase</fullName>
        <ecNumber evidence="7">5.6.2.4</ecNumber>
    </recommendedName>
</protein>
<dbReference type="Gene3D" id="3.40.50.300">
    <property type="entry name" value="P-loop containing nucleotide triphosphate hydrolases"/>
    <property type="match status" value="2"/>
</dbReference>
<dbReference type="SMART" id="SM00487">
    <property type="entry name" value="DEXDc"/>
    <property type="match status" value="1"/>
</dbReference>
<dbReference type="EMBL" id="SEKV01000257">
    <property type="protein sequence ID" value="TFY60363.1"/>
    <property type="molecule type" value="Genomic_DNA"/>
</dbReference>
<dbReference type="InterPro" id="IPR001650">
    <property type="entry name" value="Helicase_C-like"/>
</dbReference>
<evidence type="ECO:0000259" key="9">
    <source>
        <dbReference type="PROSITE" id="PS51192"/>
    </source>
</evidence>
<sequence>MSEVTGSADSEVWPPPRKRRRAEQELRRVNTLRTPFTGASTNSQLPMPPSPTRNECTLASGEPESPSHEQLQLCATSQASPLASREKNHHAIYRNGPSPAPGLRIQAQSTTRHRSSRASVNSSMEHAGARCKAIPLAGDVKELQATCSNVVLACTGNVCVIAPTGFGKSLLWTLPLLALDHGVVLVITPFTSLGEEGEHQTNTLGIVSAFVHAGRKDTKTLERVASGFYHVTYVCVEMLESPVFAQILYSEWYKCQLVVIFIDKAHCMHESDTWRSSYSRLHQLRMVVGSTIPLLAMSATLPSLYQTSLITHAGLKENYTLFNAGNFRPELSTVIIHMEHDAKSFKDLRFMLPRAGQMLADIDKSLVYCDDTMLLMEMLYWFRQKLDEISIPGRAVDILHAGLSPNHQGRALDDFQTGCTRILLSMEKLSAGMNFPAVKHVTQYLCSGRTMAKADQRCGCGARSPGMIAIGYCIAEKKFKRGGKLSPQKPGREDPGIIELVQTELCCNAVFDQYLENPPRSSDTISLPRRLCCSNCFPQLIPPCEFKFIMVNPTEDESQRNEHRITGIARQTVLACLQDWQESEWRERWRVRWPLYGPKSLVSDKDLETVADHAGAITQVGDLYPLTHIVHWDELAKSLFRAVQSALHSTSMDVPAIPSVTATAN</sequence>
<comment type="caution">
    <text evidence="11">The sequence shown here is derived from an EMBL/GenBank/DDBJ whole genome shotgun (WGS) entry which is preliminary data.</text>
</comment>
<dbReference type="Proteomes" id="UP000298390">
    <property type="component" value="Unassembled WGS sequence"/>
</dbReference>
<dbReference type="InterPro" id="IPR011545">
    <property type="entry name" value="DEAD/DEAH_box_helicase_dom"/>
</dbReference>
<comment type="similarity">
    <text evidence="1">Belongs to the helicase family. RecQ subfamily.</text>
</comment>
<reference evidence="11 12" key="1">
    <citation type="submission" date="2019-01" db="EMBL/GenBank/DDBJ databases">
        <title>Genome sequencing of the rare red list fungi Fomitopsis rosea.</title>
        <authorList>
            <person name="Buettner E."/>
            <person name="Kellner H."/>
        </authorList>
    </citation>
    <scope>NUCLEOTIDE SEQUENCE [LARGE SCALE GENOMIC DNA]</scope>
    <source>
        <strain evidence="11 12">DSM 105464</strain>
    </source>
</reference>
<dbReference type="STRING" id="34475.A0A4Y9YF80"/>